<comment type="caution">
    <text evidence="1">The sequence shown here is derived from an EMBL/GenBank/DDBJ whole genome shotgun (WGS) entry which is preliminary data.</text>
</comment>
<dbReference type="Proteomes" id="UP000886501">
    <property type="component" value="Unassembled WGS sequence"/>
</dbReference>
<organism evidence="1 2">
    <name type="scientific">Thelephora ganbajun</name>
    <name type="common">Ganba fungus</name>
    <dbReference type="NCBI Taxonomy" id="370292"/>
    <lineage>
        <taxon>Eukaryota</taxon>
        <taxon>Fungi</taxon>
        <taxon>Dikarya</taxon>
        <taxon>Basidiomycota</taxon>
        <taxon>Agaricomycotina</taxon>
        <taxon>Agaricomycetes</taxon>
        <taxon>Thelephorales</taxon>
        <taxon>Thelephoraceae</taxon>
        <taxon>Thelephora</taxon>
    </lineage>
</organism>
<evidence type="ECO:0000313" key="2">
    <source>
        <dbReference type="Proteomes" id="UP000886501"/>
    </source>
</evidence>
<accession>A0ACB6ZP84</accession>
<reference evidence="1" key="2">
    <citation type="journal article" date="2020" name="Nat. Commun.">
        <title>Large-scale genome sequencing of mycorrhizal fungi provides insights into the early evolution of symbiotic traits.</title>
        <authorList>
            <person name="Miyauchi S."/>
            <person name="Kiss E."/>
            <person name="Kuo A."/>
            <person name="Drula E."/>
            <person name="Kohler A."/>
            <person name="Sanchez-Garcia M."/>
            <person name="Morin E."/>
            <person name="Andreopoulos B."/>
            <person name="Barry K.W."/>
            <person name="Bonito G."/>
            <person name="Buee M."/>
            <person name="Carver A."/>
            <person name="Chen C."/>
            <person name="Cichocki N."/>
            <person name="Clum A."/>
            <person name="Culley D."/>
            <person name="Crous P.W."/>
            <person name="Fauchery L."/>
            <person name="Girlanda M."/>
            <person name="Hayes R.D."/>
            <person name="Keri Z."/>
            <person name="LaButti K."/>
            <person name="Lipzen A."/>
            <person name="Lombard V."/>
            <person name="Magnuson J."/>
            <person name="Maillard F."/>
            <person name="Murat C."/>
            <person name="Nolan M."/>
            <person name="Ohm R.A."/>
            <person name="Pangilinan J."/>
            <person name="Pereira M.F."/>
            <person name="Perotto S."/>
            <person name="Peter M."/>
            <person name="Pfister S."/>
            <person name="Riley R."/>
            <person name="Sitrit Y."/>
            <person name="Stielow J.B."/>
            <person name="Szollosi G."/>
            <person name="Zifcakova L."/>
            <person name="Stursova M."/>
            <person name="Spatafora J.W."/>
            <person name="Tedersoo L."/>
            <person name="Vaario L.M."/>
            <person name="Yamada A."/>
            <person name="Yan M."/>
            <person name="Wang P."/>
            <person name="Xu J."/>
            <person name="Bruns T."/>
            <person name="Baldrian P."/>
            <person name="Vilgalys R."/>
            <person name="Dunand C."/>
            <person name="Henrissat B."/>
            <person name="Grigoriev I.V."/>
            <person name="Hibbett D."/>
            <person name="Nagy L.G."/>
            <person name="Martin F.M."/>
        </authorList>
    </citation>
    <scope>NUCLEOTIDE SEQUENCE</scope>
    <source>
        <strain evidence="1">P2</strain>
    </source>
</reference>
<reference evidence="1" key="1">
    <citation type="submission" date="2019-10" db="EMBL/GenBank/DDBJ databases">
        <authorList>
            <consortium name="DOE Joint Genome Institute"/>
            <person name="Kuo A."/>
            <person name="Miyauchi S."/>
            <person name="Kiss E."/>
            <person name="Drula E."/>
            <person name="Kohler A."/>
            <person name="Sanchez-Garcia M."/>
            <person name="Andreopoulos B."/>
            <person name="Barry K.W."/>
            <person name="Bonito G."/>
            <person name="Buee M."/>
            <person name="Carver A."/>
            <person name="Chen C."/>
            <person name="Cichocki N."/>
            <person name="Clum A."/>
            <person name="Culley D."/>
            <person name="Crous P.W."/>
            <person name="Fauchery L."/>
            <person name="Girlanda M."/>
            <person name="Hayes R."/>
            <person name="Keri Z."/>
            <person name="Labutti K."/>
            <person name="Lipzen A."/>
            <person name="Lombard V."/>
            <person name="Magnuson J."/>
            <person name="Maillard F."/>
            <person name="Morin E."/>
            <person name="Murat C."/>
            <person name="Nolan M."/>
            <person name="Ohm R."/>
            <person name="Pangilinan J."/>
            <person name="Pereira M."/>
            <person name="Perotto S."/>
            <person name="Peter M."/>
            <person name="Riley R."/>
            <person name="Sitrit Y."/>
            <person name="Stielow B."/>
            <person name="Szollosi G."/>
            <person name="Zifcakova L."/>
            <person name="Stursova M."/>
            <person name="Spatafora J.W."/>
            <person name="Tedersoo L."/>
            <person name="Vaario L.-M."/>
            <person name="Yamada A."/>
            <person name="Yan M."/>
            <person name="Wang P."/>
            <person name="Xu J."/>
            <person name="Bruns T."/>
            <person name="Baldrian P."/>
            <person name="Vilgalys R."/>
            <person name="Henrissat B."/>
            <person name="Grigoriev I.V."/>
            <person name="Hibbett D."/>
            <person name="Nagy L.G."/>
            <person name="Martin F.M."/>
        </authorList>
    </citation>
    <scope>NUCLEOTIDE SEQUENCE</scope>
    <source>
        <strain evidence="1">P2</strain>
    </source>
</reference>
<name>A0ACB6ZP84_THEGA</name>
<keyword evidence="2" id="KW-1185">Reference proteome</keyword>
<dbReference type="EMBL" id="MU117977">
    <property type="protein sequence ID" value="KAF9651258.1"/>
    <property type="molecule type" value="Genomic_DNA"/>
</dbReference>
<sequence>MPARRASASGGHVGVASPNPSTTRIHRTNESFHGLPTNTPPNAPYNANSTPQQKVVHTLVNRLKNRLPVHSGVNICQVEADEALQQAIKTLVDLSHDSVDIIAWAIAELLDKFAKTSEVQIQRTPELLQSQLMLLKILCVVLAVRWKDKTKDSSVGPSRLGTMSHTPSMASLPSSSINSAGTRRGLPKDLPIRSTLWTEPSPLDETCARYILSVVIFYLRQTAPSETITEPFDNFNFTTSFHDFETTEYPGMPSVVQSDPSFGLGITAESIGMPRSRGKYLPSPVHKHNDHSIPFTVLPQHFTHYEKTSQMLFRSTVSLSLTIAKYVGRVLYHLSASNWPMVLEKVRKRIHVLANAPDDGPDMIDLQLIAHSLLDRNRLFQILTELSSLLVNMKPEAQLSVSIPLRCAIWNWVEHFPEEFQESLRIRGRGENAPERVYDVLHTKDAEKNPLLWPTLTALMCISSVDRISSEFRFAAMLTKVVETRSKYLDAAVTCLLDFARGAIRAQDGDPPMYARYLMTYQNTRPFWESDEEIDVGIISDVLVVIFRYIPEEESIPIFQLCLEQTRSCAVKMCAVRALTLLSIERHRIPWQRPLTKALDTLSPLVRYAHIMASLMRSDHDGRGTGGKARRRPRARKHTTEIHDDRELLIFSIMTLWRSDLPWHTLATDKLELTDWVPNAMVIWSLGDPNINLAVARAYRFVQDRVFNESPGTPHFEAAVLWLKLVTPASIIVTSIHLINSRFDYDAQQMWMGIAYGLMESFTRISDKEHVLAIQRSPDRVTAFTILEIACLISLTSLNINVSLTAAHCLRLIAEAERFPDVPLNERISEEDRAKRYPIYDQIGDPKVLVLGRVAHQKRIRKLVRLIASPSPVYIAVWEECFTRARLLGDTIKAGKDDSAFGDVDLGDRQAQWQNLTLFLAAFGASCAKPDLNPRALTQMIPAGYLLDSMCNLQNPDDLLTNFLNLLIELLVSDSPFVRNASRDALGGELSPKLYDRVFKLLYEVIQDITSTGGAPDLDWSETFSNFLEQFISVIKSLIEHVDSVEEFMSVDLMGVLRAFADFLTRFDDPACAPIRMKFCAFCDTTLDSLAKVGIRKDAYHRQIVLEMIMGWLQDPSNAVNPQQQFDLNVASLRTLVRLFEKLELKPLDNSGDDPFVFVMRLLARYHATCFKLLEFTGVQITNNDFQKMRMASKENEIRELIIEGFSRAVNANTEPGLKHCLNYAYDVNLRTRATFARIFARVLLAGTRFDAPSSSSTPPKQSVLCELVKGPDLMLAVAICETCPPDEANFIVPIMLNLFDTRASLLALLKMLVDREVARADDSRSLFRGNSTSARLLGSFTKIHGYKYLRSLIQPLIQVMKDMPSGHSYDMDPAKAVGQDIDKNRRNVEVVTTAFLQVVTASTHSLPSMIHELCSHIGKTVNEVWPDAKFPALGAFMFLRFISPAIVSPELIDIELPRENESAMRRGLLVVARVIQNLANNMFFAKQAHMAPLNDFLKDNIVVVTRFLSDLNKYDTRGEPPDLEEWIGLPYDDTDSIVLHRFFDKHADKVGKELLSLSRPSEADASAVNGKKAWDNLCAALVDLDSYIPPPQPSPLDSSLLEGYLEFIETHMDADTSPVAHLFVDSTPQDDENATVFILFAAKIEADTINMELLVYHVFRTMMDPRRIDQPYDVVIDLTGFAAGSQPPVQWLKFITEITPSDLRARKRSIYFLNMNDLAHRFLRKIRNLSAGEWSSTERYCSSLAELREFVNPTALEPLTYASQLEAEEGQEFTEVIMRREQPARIQVTLDVRSTHLRLTTVIPQTVATLTTCKLTEIVSLADISDVYNVSTGQDPDEFIIRKIRHGITLYFSSPTRDAIIKAIRTAKGSMKNVQVAGPERFSRLTNVTATLLQIGMISSIYEEDDLRESGLELLGAICNYLDYDGPAIVPMRGALISRQTSFLVIQLSERLSQHAPQLTLDFLNEVALGMERSTVQQKIHCLQYMSPWVRNLVYFADPTTRLFDQSGARLRDCIRFLINLTLQDEQVYAMVQQYIWSEICKLDSPAVNIVLDELMRTAMDGPFGSRRSEIITDTVGTLSSINVRGRILSKLRKVIGKTTLKPTPTLVENPHWNEIAALTRLALVSTSQCKQAVQVQLFVPEIVHLVTLISSTGSVGIRLSVHGIVMNMLQTLTVGRSGDTPSPEIRILLDECASSDALRLFGLVQSTTTGEYANFDASNERMFISYQESLAQLLARILEGIAGSKGLLNVWRARWMSLVSSTAFQYSPAVQARAFITLGTLAVSDVDDDLFYQMIVALKKVLFETKQSDADLCMILSMLRCFTKLIPSLTVGSRFFPQLFWLGVALLQTGIMGLFIEAAGLLKVALENMMSQGMFDERGVSSTLLQERTPMEEISLQLDQMLSLSFESSFSFSLAAILFKGLRHQSLKEVAGGALRSLLRITTRCKGGEGEMPPNNAIYCDSLGYFLALIPLSTTPESFKKLLDDANTSPEPSREPKPIEGRDLPQMSLTLLGICDPTTALLSTAFISSALTTAQIDDIETEILYRILSNIGDKYPEVIALAYENLHERIKYIFANCAHPDIMNSVSNVFKIAMDQESARNIHVQGSSSTLSTVGEDESHRRTIGELEDMGMSGLAYTFSFIQPSGDRGNILAWVTQLVDKMIE</sequence>
<proteinExistence type="predicted"/>
<evidence type="ECO:0000313" key="1">
    <source>
        <dbReference type="EMBL" id="KAF9651258.1"/>
    </source>
</evidence>
<protein>
    <submittedName>
        <fullName evidence="1">Uncharacterized protein</fullName>
    </submittedName>
</protein>
<gene>
    <name evidence="1" type="ORF">BDM02DRAFT_3154452</name>
</gene>